<organism evidence="1 2">
    <name type="scientific">Coffea arabica</name>
    <name type="common">Arabian coffee</name>
    <dbReference type="NCBI Taxonomy" id="13443"/>
    <lineage>
        <taxon>Eukaryota</taxon>
        <taxon>Viridiplantae</taxon>
        <taxon>Streptophyta</taxon>
        <taxon>Embryophyta</taxon>
        <taxon>Tracheophyta</taxon>
        <taxon>Spermatophyta</taxon>
        <taxon>Magnoliopsida</taxon>
        <taxon>eudicotyledons</taxon>
        <taxon>Gunneridae</taxon>
        <taxon>Pentapetalae</taxon>
        <taxon>asterids</taxon>
        <taxon>lamiids</taxon>
        <taxon>Gentianales</taxon>
        <taxon>Rubiaceae</taxon>
        <taxon>Ixoroideae</taxon>
        <taxon>Gardenieae complex</taxon>
        <taxon>Bertiereae - Coffeeae clade</taxon>
        <taxon>Coffeeae</taxon>
        <taxon>Coffea</taxon>
    </lineage>
</organism>
<dbReference type="OrthoDB" id="1732437at2759"/>
<proteinExistence type="predicted"/>
<reference evidence="2" key="2">
    <citation type="submission" date="2025-08" db="UniProtKB">
        <authorList>
            <consortium name="RefSeq"/>
        </authorList>
    </citation>
    <scope>IDENTIFICATION</scope>
    <source>
        <tissue evidence="2">Leaves</tissue>
    </source>
</reference>
<dbReference type="AlphaFoldDB" id="A0A6P6VIM9"/>
<dbReference type="PANTHER" id="PTHR33116:SF86">
    <property type="entry name" value="REVERSE TRANSCRIPTASE DOMAIN-CONTAINING PROTEIN"/>
    <property type="match status" value="1"/>
</dbReference>
<evidence type="ECO:0000313" key="1">
    <source>
        <dbReference type="Proteomes" id="UP001652660"/>
    </source>
</evidence>
<gene>
    <name evidence="2" type="primary">LOC113724202</name>
</gene>
<dbReference type="PANTHER" id="PTHR33116">
    <property type="entry name" value="REVERSE TRANSCRIPTASE ZINC-BINDING DOMAIN-CONTAINING PROTEIN-RELATED-RELATED"/>
    <property type="match status" value="1"/>
</dbReference>
<dbReference type="GeneID" id="113724202"/>
<evidence type="ECO:0000313" key="2">
    <source>
        <dbReference type="RefSeq" id="XP_027102929.2"/>
    </source>
</evidence>
<reference evidence="1" key="1">
    <citation type="journal article" date="2025" name="Foods">
        <title>Unveiling the Microbial Signatures of Arabica Coffee Cherries: Insights into Ripeness Specific Diversity, Functional Traits, and Implications for Quality and Safety.</title>
        <authorList>
            <consortium name="RefSeq"/>
            <person name="Tenea G.N."/>
            <person name="Cifuentes V."/>
            <person name="Reyes P."/>
            <person name="Cevallos-Vallejos M."/>
        </authorList>
    </citation>
    <scope>NUCLEOTIDE SEQUENCE [LARGE SCALE GENOMIC DNA]</scope>
</reference>
<accession>A0A6P6VIM9</accession>
<sequence length="284" mass="32587">MTIGRTKNQVFGYLKSIITSKLQGWKHKLFSPGGKEVLIKSVIMSMPTYVMSYFKLPKGLCKGISATIARFWWDGGKLGNKVHWVRWNKLSEVKGKGGLGFRDLEAFNVALLAKQIWRVITNPNLLVSKVLKDKYMKSDDWLIKKPLKTASWCWKSMNKGGELLQQGLYKRVGDGRTIKIWNDRWLPGSIHGKIATTRPDGCQLEFVHELIEGRKWKTDQLQLWFNANDMELITSVPLSPYDRKDRLYWDHSKSGVYTVKTGYVVAKGGRDTMIRRSEPDSETS</sequence>
<dbReference type="Proteomes" id="UP001652660">
    <property type="component" value="Chromosome 2c"/>
</dbReference>
<protein>
    <submittedName>
        <fullName evidence="2">Uncharacterized mitochondrial protein AtMg00310-like</fullName>
    </submittedName>
</protein>
<dbReference type="RefSeq" id="XP_027102929.2">
    <property type="nucleotide sequence ID" value="XM_027247128.2"/>
</dbReference>
<name>A0A6P6VIM9_COFAR</name>
<keyword evidence="1" id="KW-1185">Reference proteome</keyword>